<feature type="transmembrane region" description="Helical" evidence="12">
    <location>
        <begin position="190"/>
        <end position="211"/>
    </location>
</feature>
<evidence type="ECO:0000256" key="5">
    <source>
        <dbReference type="ARBA" id="ARBA00022475"/>
    </source>
</evidence>
<feature type="transmembrane region" description="Helical" evidence="12">
    <location>
        <begin position="160"/>
        <end position="184"/>
    </location>
</feature>
<feature type="transmembrane region" description="Helical" evidence="12">
    <location>
        <begin position="102"/>
        <end position="122"/>
    </location>
</feature>
<evidence type="ECO:0000256" key="9">
    <source>
        <dbReference type="ARBA" id="ARBA00022989"/>
    </source>
</evidence>
<keyword evidence="11 12" id="KW-0472">Membrane</keyword>
<evidence type="ECO:0000256" key="11">
    <source>
        <dbReference type="ARBA" id="ARBA00023136"/>
    </source>
</evidence>
<dbReference type="Gene3D" id="1.20.1280.290">
    <property type="match status" value="2"/>
</dbReference>
<evidence type="ECO:0000256" key="12">
    <source>
        <dbReference type="RuleBase" id="RU910715"/>
    </source>
</evidence>
<comment type="subcellular location">
    <subcellularLocation>
        <location evidence="1 12">Cell membrane</location>
        <topology evidence="1 12">Multi-pass membrane protein</topology>
    </subcellularLocation>
    <subcellularLocation>
        <location evidence="2">Golgi apparatus membrane</location>
        <topology evidence="2">Multi-pass membrane protein</topology>
    </subcellularLocation>
</comment>
<evidence type="ECO:0000256" key="10">
    <source>
        <dbReference type="ARBA" id="ARBA00023034"/>
    </source>
</evidence>
<feature type="transmembrane region" description="Helical" evidence="12">
    <location>
        <begin position="74"/>
        <end position="95"/>
    </location>
</feature>
<evidence type="ECO:0000256" key="8">
    <source>
        <dbReference type="ARBA" id="ARBA00022737"/>
    </source>
</evidence>
<dbReference type="AlphaFoldDB" id="A0A834HY95"/>
<dbReference type="InterPro" id="IPR047664">
    <property type="entry name" value="SWEET"/>
</dbReference>
<dbReference type="GO" id="GO:0051119">
    <property type="term" value="F:sugar transmembrane transporter activity"/>
    <property type="evidence" value="ECO:0007669"/>
    <property type="project" value="InterPro"/>
</dbReference>
<evidence type="ECO:0000256" key="3">
    <source>
        <dbReference type="ARBA" id="ARBA00007809"/>
    </source>
</evidence>
<dbReference type="GO" id="GO:0000139">
    <property type="term" value="C:Golgi membrane"/>
    <property type="evidence" value="ECO:0007669"/>
    <property type="project" value="UniProtKB-SubCell"/>
</dbReference>
<feature type="transmembrane region" description="Helical" evidence="12">
    <location>
        <begin position="128"/>
        <end position="148"/>
    </location>
</feature>
<dbReference type="EMBL" id="JAACXV010014310">
    <property type="protein sequence ID" value="KAF7268671.1"/>
    <property type="molecule type" value="Genomic_DNA"/>
</dbReference>
<keyword evidence="14" id="KW-1185">Reference proteome</keyword>
<gene>
    <name evidence="13" type="ORF">GWI33_018242</name>
</gene>
<accession>A0A834HY95</accession>
<keyword evidence="4 12" id="KW-0813">Transport</keyword>
<evidence type="ECO:0000256" key="6">
    <source>
        <dbReference type="ARBA" id="ARBA00022597"/>
    </source>
</evidence>
<evidence type="ECO:0000313" key="13">
    <source>
        <dbReference type="EMBL" id="KAF7268671.1"/>
    </source>
</evidence>
<organism evidence="13 14">
    <name type="scientific">Rhynchophorus ferrugineus</name>
    <name type="common">Red palm weevil</name>
    <name type="synonym">Curculio ferrugineus</name>
    <dbReference type="NCBI Taxonomy" id="354439"/>
    <lineage>
        <taxon>Eukaryota</taxon>
        <taxon>Metazoa</taxon>
        <taxon>Ecdysozoa</taxon>
        <taxon>Arthropoda</taxon>
        <taxon>Hexapoda</taxon>
        <taxon>Insecta</taxon>
        <taxon>Pterygota</taxon>
        <taxon>Neoptera</taxon>
        <taxon>Endopterygota</taxon>
        <taxon>Coleoptera</taxon>
        <taxon>Polyphaga</taxon>
        <taxon>Cucujiformia</taxon>
        <taxon>Curculionidae</taxon>
        <taxon>Dryophthorinae</taxon>
        <taxon>Rhynchophorus</taxon>
    </lineage>
</organism>
<evidence type="ECO:0000256" key="7">
    <source>
        <dbReference type="ARBA" id="ARBA00022692"/>
    </source>
</evidence>
<protein>
    <recommendedName>
        <fullName evidence="12">Sugar transporter SWEET</fullName>
    </recommendedName>
</protein>
<keyword evidence="5" id="KW-1003">Cell membrane</keyword>
<dbReference type="Proteomes" id="UP000625711">
    <property type="component" value="Unassembled WGS sequence"/>
</dbReference>
<evidence type="ECO:0000256" key="4">
    <source>
        <dbReference type="ARBA" id="ARBA00022448"/>
    </source>
</evidence>
<dbReference type="FunFam" id="1.20.1280.290:FF:000004">
    <property type="entry name" value="Sugar transporter SWEET"/>
    <property type="match status" value="1"/>
</dbReference>
<evidence type="ECO:0000313" key="14">
    <source>
        <dbReference type="Proteomes" id="UP000625711"/>
    </source>
</evidence>
<keyword evidence="6 12" id="KW-0762">Sugar transport</keyword>
<keyword evidence="9 12" id="KW-1133">Transmembrane helix</keyword>
<dbReference type="OrthoDB" id="409725at2759"/>
<keyword evidence="8" id="KW-0677">Repeat</keyword>
<evidence type="ECO:0000256" key="1">
    <source>
        <dbReference type="ARBA" id="ARBA00004651"/>
    </source>
</evidence>
<dbReference type="GO" id="GO:0005886">
    <property type="term" value="C:plasma membrane"/>
    <property type="evidence" value="ECO:0007669"/>
    <property type="project" value="UniProtKB-SubCell"/>
</dbReference>
<proteinExistence type="inferred from homology"/>
<name>A0A834HY95_RHYFE</name>
<keyword evidence="7 12" id="KW-0812">Transmembrane</keyword>
<evidence type="ECO:0000256" key="2">
    <source>
        <dbReference type="ARBA" id="ARBA00004653"/>
    </source>
</evidence>
<dbReference type="PANTHER" id="PTHR10791">
    <property type="entry name" value="RAG1-ACTIVATING PROTEIN 1"/>
    <property type="match status" value="1"/>
</dbReference>
<comment type="similarity">
    <text evidence="3 12">Belongs to the SWEET sugar transporter family.</text>
</comment>
<dbReference type="PANTHER" id="PTHR10791:SF5">
    <property type="entry name" value="SUGAR TRANSPORTER SWEET"/>
    <property type="match status" value="1"/>
</dbReference>
<keyword evidence="10" id="KW-0333">Golgi apparatus</keyword>
<sequence length="224" mass="24858">MDSLSEYLQPYKGLVGEVASYVTILQFFSGCFVCKDIYNKHSTRGINPTPFIGGIALGILNLKYGLLLSDPAMIKVNIAAIFLNIVYSLFFYQFAEDKVIEVLKPLSFAFAIVAVILGYAGFENPDNLEFRFGFILTVLSLALLGAPLKDLRKIISNRDASSIPFSITFMATLVTFLWLIYGVILLNTFMIIQNTIGFLLSLTQVILIFLYPGRESSNSSQNSS</sequence>
<feature type="transmembrane region" description="Helical" evidence="12">
    <location>
        <begin position="20"/>
        <end position="38"/>
    </location>
</feature>
<dbReference type="InterPro" id="IPR004316">
    <property type="entry name" value="SWEET_rpt"/>
</dbReference>
<feature type="transmembrane region" description="Helical" evidence="12">
    <location>
        <begin position="50"/>
        <end position="68"/>
    </location>
</feature>
<dbReference type="Pfam" id="PF03083">
    <property type="entry name" value="MtN3_slv"/>
    <property type="match status" value="2"/>
</dbReference>
<reference evidence="13" key="1">
    <citation type="submission" date="2020-08" db="EMBL/GenBank/DDBJ databases">
        <title>Genome sequencing and assembly of the red palm weevil Rhynchophorus ferrugineus.</title>
        <authorList>
            <person name="Dias G.B."/>
            <person name="Bergman C.M."/>
            <person name="Manee M."/>
        </authorList>
    </citation>
    <scope>NUCLEOTIDE SEQUENCE</scope>
    <source>
        <strain evidence="13">AA-2017</strain>
        <tissue evidence="13">Whole larva</tissue>
    </source>
</reference>
<comment type="caution">
    <text evidence="13">The sequence shown here is derived from an EMBL/GenBank/DDBJ whole genome shotgun (WGS) entry which is preliminary data.</text>
</comment>
<comment type="function">
    <text evidence="12">Mediates sugar transport across membranes.</text>
</comment>